<keyword evidence="2" id="KW-1185">Reference proteome</keyword>
<reference evidence="1 2" key="1">
    <citation type="submission" date="2020-02" db="EMBL/GenBank/DDBJ databases">
        <title>Draft genome sequence of Haematococcus lacustris strain NIES-144.</title>
        <authorList>
            <person name="Morimoto D."/>
            <person name="Nakagawa S."/>
            <person name="Yoshida T."/>
            <person name="Sawayama S."/>
        </authorList>
    </citation>
    <scope>NUCLEOTIDE SEQUENCE [LARGE SCALE GENOMIC DNA]</scope>
    <source>
        <strain evidence="1 2">NIES-144</strain>
    </source>
</reference>
<dbReference type="EMBL" id="BLLF01006317">
    <property type="protein sequence ID" value="GFH32156.1"/>
    <property type="molecule type" value="Genomic_DNA"/>
</dbReference>
<dbReference type="AlphaFoldDB" id="A0A6A0AHD3"/>
<accession>A0A6A0AHD3</accession>
<dbReference type="Proteomes" id="UP000485058">
    <property type="component" value="Unassembled WGS sequence"/>
</dbReference>
<proteinExistence type="predicted"/>
<evidence type="ECO:0000313" key="1">
    <source>
        <dbReference type="EMBL" id="GFH32156.1"/>
    </source>
</evidence>
<comment type="caution">
    <text evidence="1">The sequence shown here is derived from an EMBL/GenBank/DDBJ whole genome shotgun (WGS) entry which is preliminary data.</text>
</comment>
<organism evidence="1 2">
    <name type="scientific">Haematococcus lacustris</name>
    <name type="common">Green alga</name>
    <name type="synonym">Haematococcus pluvialis</name>
    <dbReference type="NCBI Taxonomy" id="44745"/>
    <lineage>
        <taxon>Eukaryota</taxon>
        <taxon>Viridiplantae</taxon>
        <taxon>Chlorophyta</taxon>
        <taxon>core chlorophytes</taxon>
        <taxon>Chlorophyceae</taxon>
        <taxon>CS clade</taxon>
        <taxon>Chlamydomonadales</taxon>
        <taxon>Haematococcaceae</taxon>
        <taxon>Haematococcus</taxon>
    </lineage>
</organism>
<sequence length="54" mass="6003">MSQAKATAALEHATALRRNAQLRLLAKSLLPPQQAESIQHHVKGLHLSRTTRDH</sequence>
<protein>
    <submittedName>
        <fullName evidence="1">Uncharacterized protein</fullName>
    </submittedName>
</protein>
<evidence type="ECO:0000313" key="2">
    <source>
        <dbReference type="Proteomes" id="UP000485058"/>
    </source>
</evidence>
<gene>
    <name evidence="1" type="ORF">HaLaN_31328</name>
</gene>
<name>A0A6A0AHD3_HAELA</name>